<evidence type="ECO:0000256" key="2">
    <source>
        <dbReference type="ARBA" id="ARBA00022741"/>
    </source>
</evidence>
<reference evidence="6 7" key="1">
    <citation type="submission" date="2018-11" db="EMBL/GenBank/DDBJ databases">
        <authorList>
            <person name="Lopez-Roques C."/>
            <person name="Donnadieu C."/>
            <person name="Bouchez O."/>
            <person name="Klopp C."/>
            <person name="Cabau C."/>
            <person name="Zahm M."/>
        </authorList>
    </citation>
    <scope>NUCLEOTIDE SEQUENCE [LARGE SCALE GENOMIC DNA]</scope>
    <source>
        <strain evidence="6">RS831</strain>
        <tissue evidence="6">Whole body</tissue>
    </source>
</reference>
<dbReference type="PANTHER" id="PTHR10903:SF170">
    <property type="entry name" value="GTPASE IMAP FAMILY MEMBER 7"/>
    <property type="match status" value="1"/>
</dbReference>
<accession>A0A437D3E2</accession>
<evidence type="ECO:0000313" key="7">
    <source>
        <dbReference type="Proteomes" id="UP000283210"/>
    </source>
</evidence>
<dbReference type="OrthoDB" id="8954335at2759"/>
<dbReference type="SUPFAM" id="SSF52540">
    <property type="entry name" value="P-loop containing nucleoside triphosphate hydrolases"/>
    <property type="match status" value="1"/>
</dbReference>
<reference evidence="6 7" key="2">
    <citation type="submission" date="2019-01" db="EMBL/GenBank/DDBJ databases">
        <title>A chromosome length genome reference of the Java medaka (oryzias javanicus).</title>
        <authorList>
            <person name="Herpin A."/>
            <person name="Takehana Y."/>
            <person name="Naruse K."/>
            <person name="Ansai S."/>
            <person name="Kawaguchi M."/>
        </authorList>
    </citation>
    <scope>NUCLEOTIDE SEQUENCE [LARGE SCALE GENOMIC DNA]</scope>
    <source>
        <strain evidence="6">RS831</strain>
        <tissue evidence="6">Whole body</tissue>
    </source>
</reference>
<name>A0A437D3E2_ORYJA</name>
<evidence type="ECO:0000256" key="4">
    <source>
        <dbReference type="SAM" id="MobiDB-lite"/>
    </source>
</evidence>
<sequence>MPGFGDTHLTVEETHAEIAKCVSLSAPGPHAFLLVVPVGRYTDSEDQAVCQLTKIFGEDAVLHHTIVLFTRGDDLEDMTIEEYLTETAPAGLKALIERSGGRYHVFNNKDPYNSKQIQELLFKVDNLVKQSGFYSSVMFLEAESAIREEQTRMLRERQPSEDQGEDSSMEGENKLPKRRKQDLEPNQSEDSGLRVERWTEERKGNPFFLLRENFRGRRRGENSVVSRRRSLRSSLSRIRREAALSPKVLERIKILVASGATGMAVGAVFGAAVPLAAAAGASLVGNSVGFAASQFAGMSVAGGTGIGKAVGAIVAAASGKTAVAFSAATGVVVGGSIGAVAGTEAPSPQEGALDALHQVSLIGASAVGVAAGVGCVLGAGAALGAALEGTSCSAAALGGAGAEAADAGSVAAAQGSLTSALAEHAVASTGSVSAGTSQGALVAAENVAATVPAVAGAGSELTGSAVATTSRLLSAVAEIGKAAAGIALAGGLVVKVVKEKVRNCAGTTETSYTEKSSYEVSWNK</sequence>
<evidence type="ECO:0000256" key="1">
    <source>
        <dbReference type="ARBA" id="ARBA00008535"/>
    </source>
</evidence>
<dbReference type="PROSITE" id="PS51720">
    <property type="entry name" value="G_AIG1"/>
    <property type="match status" value="1"/>
</dbReference>
<organism evidence="6 7">
    <name type="scientific">Oryzias javanicus</name>
    <name type="common">Javanese ricefish</name>
    <name type="synonym">Aplocheilus javanicus</name>
    <dbReference type="NCBI Taxonomy" id="123683"/>
    <lineage>
        <taxon>Eukaryota</taxon>
        <taxon>Metazoa</taxon>
        <taxon>Chordata</taxon>
        <taxon>Craniata</taxon>
        <taxon>Vertebrata</taxon>
        <taxon>Euteleostomi</taxon>
        <taxon>Actinopterygii</taxon>
        <taxon>Neopterygii</taxon>
        <taxon>Teleostei</taxon>
        <taxon>Neoteleostei</taxon>
        <taxon>Acanthomorphata</taxon>
        <taxon>Ovalentaria</taxon>
        <taxon>Atherinomorphae</taxon>
        <taxon>Beloniformes</taxon>
        <taxon>Adrianichthyidae</taxon>
        <taxon>Oryziinae</taxon>
        <taxon>Oryzias</taxon>
    </lineage>
</organism>
<comment type="similarity">
    <text evidence="1">Belongs to the TRAFAC class TrmE-Era-EngA-EngB-Septin-like GTPase superfamily. AIG1/Toc34/Toc159-like paraseptin GTPase family. IAN subfamily.</text>
</comment>
<dbReference type="AlphaFoldDB" id="A0A437D3E2"/>
<evidence type="ECO:0000313" key="6">
    <source>
        <dbReference type="EMBL" id="RVE69169.1"/>
    </source>
</evidence>
<evidence type="ECO:0000259" key="5">
    <source>
        <dbReference type="PROSITE" id="PS51720"/>
    </source>
</evidence>
<proteinExistence type="inferred from homology"/>
<keyword evidence="7" id="KW-1185">Reference proteome</keyword>
<gene>
    <name evidence="6" type="ORF">OJAV_G00075070</name>
</gene>
<dbReference type="Gene3D" id="3.40.50.300">
    <property type="entry name" value="P-loop containing nucleotide triphosphate hydrolases"/>
    <property type="match status" value="1"/>
</dbReference>
<protein>
    <recommendedName>
        <fullName evidence="5">AIG1-type G domain-containing protein</fullName>
    </recommendedName>
</protein>
<dbReference type="GO" id="GO:0005525">
    <property type="term" value="F:GTP binding"/>
    <property type="evidence" value="ECO:0007669"/>
    <property type="project" value="UniProtKB-KW"/>
</dbReference>
<feature type="domain" description="AIG1-type G" evidence="5">
    <location>
        <begin position="1"/>
        <end position="143"/>
    </location>
</feature>
<dbReference type="Proteomes" id="UP000283210">
    <property type="component" value="Chromosome 8"/>
</dbReference>
<feature type="region of interest" description="Disordered" evidence="4">
    <location>
        <begin position="154"/>
        <end position="196"/>
    </location>
</feature>
<dbReference type="InterPro" id="IPR045058">
    <property type="entry name" value="GIMA/IAN/Toc"/>
</dbReference>
<dbReference type="Pfam" id="PF04548">
    <property type="entry name" value="AIG1"/>
    <property type="match status" value="1"/>
</dbReference>
<dbReference type="PANTHER" id="PTHR10903">
    <property type="entry name" value="GTPASE, IMAP FAMILY MEMBER-RELATED"/>
    <property type="match status" value="1"/>
</dbReference>
<dbReference type="InterPro" id="IPR006703">
    <property type="entry name" value="G_AIG1"/>
</dbReference>
<dbReference type="InterPro" id="IPR027417">
    <property type="entry name" value="P-loop_NTPase"/>
</dbReference>
<keyword evidence="3" id="KW-0342">GTP-binding</keyword>
<evidence type="ECO:0000256" key="3">
    <source>
        <dbReference type="ARBA" id="ARBA00023134"/>
    </source>
</evidence>
<keyword evidence="2" id="KW-0547">Nucleotide-binding</keyword>
<dbReference type="EMBL" id="CM012444">
    <property type="protein sequence ID" value="RVE69169.1"/>
    <property type="molecule type" value="Genomic_DNA"/>
</dbReference>